<evidence type="ECO:0000313" key="1">
    <source>
        <dbReference type="EMBL" id="KNZ51725.1"/>
    </source>
</evidence>
<evidence type="ECO:0000313" key="2">
    <source>
        <dbReference type="Proteomes" id="UP000037035"/>
    </source>
</evidence>
<dbReference type="EMBL" id="LAVV01008884">
    <property type="protein sequence ID" value="KNZ51725.1"/>
    <property type="molecule type" value="Genomic_DNA"/>
</dbReference>
<sequence length="56" mass="6540">MLSAELNDEYTTSTVVTKPEAARLINFSQFVTNSHDLHNQSLYYQLRNDLVQHLWS</sequence>
<comment type="caution">
    <text evidence="1">The sequence shown here is derived from an EMBL/GenBank/DDBJ whole genome shotgun (WGS) entry which is preliminary data.</text>
</comment>
<dbReference type="Proteomes" id="UP000037035">
    <property type="component" value="Unassembled WGS sequence"/>
</dbReference>
<name>A0A0L6UV16_9BASI</name>
<dbReference type="VEuPathDB" id="FungiDB:VP01_3844g1"/>
<dbReference type="AlphaFoldDB" id="A0A0L6UV16"/>
<accession>A0A0L6UV16</accession>
<proteinExistence type="predicted"/>
<protein>
    <submittedName>
        <fullName evidence="1">Uncharacterized protein</fullName>
    </submittedName>
</protein>
<gene>
    <name evidence="1" type="ORF">VP01_3844g1</name>
</gene>
<keyword evidence="2" id="KW-1185">Reference proteome</keyword>
<organism evidence="1 2">
    <name type="scientific">Puccinia sorghi</name>
    <dbReference type="NCBI Taxonomy" id="27349"/>
    <lineage>
        <taxon>Eukaryota</taxon>
        <taxon>Fungi</taxon>
        <taxon>Dikarya</taxon>
        <taxon>Basidiomycota</taxon>
        <taxon>Pucciniomycotina</taxon>
        <taxon>Pucciniomycetes</taxon>
        <taxon>Pucciniales</taxon>
        <taxon>Pucciniaceae</taxon>
        <taxon>Puccinia</taxon>
    </lineage>
</organism>
<reference evidence="1 2" key="1">
    <citation type="submission" date="2015-08" db="EMBL/GenBank/DDBJ databases">
        <title>Next Generation Sequencing and Analysis of the Genome of Puccinia sorghi L Schw, the Causal Agent of Maize Common Rust.</title>
        <authorList>
            <person name="Rochi L."/>
            <person name="Burguener G."/>
            <person name="Darino M."/>
            <person name="Turjanski A."/>
            <person name="Kreff E."/>
            <person name="Dieguez M.J."/>
            <person name="Sacco F."/>
        </authorList>
    </citation>
    <scope>NUCLEOTIDE SEQUENCE [LARGE SCALE GENOMIC DNA]</scope>
    <source>
        <strain evidence="1 2">RO10H11247</strain>
    </source>
</reference>